<reference evidence="1 2" key="1">
    <citation type="submission" date="2013-11" db="EMBL/GenBank/DDBJ databases">
        <title>Genome sequencing of Stegodyphus mimosarum.</title>
        <authorList>
            <person name="Bechsgaard J."/>
        </authorList>
    </citation>
    <scope>NUCLEOTIDE SEQUENCE [LARGE SCALE GENOMIC DNA]</scope>
</reference>
<proteinExistence type="predicted"/>
<organism evidence="1 2">
    <name type="scientific">Stegodyphus mimosarum</name>
    <name type="common">African social velvet spider</name>
    <dbReference type="NCBI Taxonomy" id="407821"/>
    <lineage>
        <taxon>Eukaryota</taxon>
        <taxon>Metazoa</taxon>
        <taxon>Ecdysozoa</taxon>
        <taxon>Arthropoda</taxon>
        <taxon>Chelicerata</taxon>
        <taxon>Arachnida</taxon>
        <taxon>Araneae</taxon>
        <taxon>Araneomorphae</taxon>
        <taxon>Entelegynae</taxon>
        <taxon>Eresoidea</taxon>
        <taxon>Eresidae</taxon>
        <taxon>Stegodyphus</taxon>
    </lineage>
</organism>
<feature type="non-terminal residue" evidence="1">
    <location>
        <position position="49"/>
    </location>
</feature>
<accession>A0A087SUV7</accession>
<evidence type="ECO:0000313" key="2">
    <source>
        <dbReference type="Proteomes" id="UP000054359"/>
    </source>
</evidence>
<dbReference type="AlphaFoldDB" id="A0A087SUV7"/>
<dbReference type="EMBL" id="KK112065">
    <property type="protein sequence ID" value="KFM56646.1"/>
    <property type="molecule type" value="Genomic_DNA"/>
</dbReference>
<gene>
    <name evidence="1" type="ORF">X975_02512</name>
</gene>
<sequence>MILCVSFFVGGVFADFWEFLLAVEQYAELRLQHRVFHCDFPKCPLFHLK</sequence>
<keyword evidence="2" id="KW-1185">Reference proteome</keyword>
<name>A0A087SUV7_STEMI</name>
<dbReference type="Proteomes" id="UP000054359">
    <property type="component" value="Unassembled WGS sequence"/>
</dbReference>
<evidence type="ECO:0000313" key="1">
    <source>
        <dbReference type="EMBL" id="KFM56646.1"/>
    </source>
</evidence>
<protein>
    <submittedName>
        <fullName evidence="1">Uncharacterized protein</fullName>
    </submittedName>
</protein>